<sequence length="455" mass="48300">MKKNLYLIMALIASAIAFTSCNSVPDPYDNPNGNKEDVVPGVKEGTGTEADPYNVTAALEKIKALKDGENTGEIFVKGKIVSINEIDTDKFGNATYYISVDGTDKNQLCIYRSKALGNQKFTSKDAIKVGDEVVVKGIFVNFKGNKPESEANKSYLYSLNGKKEDNGGTTPTPGEEKGSGTQADPYNVAAALAKIKALKTDKDTLEFYVKGKIVDAPSIDTKYGNATYHISDDGTTNNQLYIYRSFDLNNQKFTKTDALKAGDEVVVTGKFVNFRGNTPETAGNKSYLFSLKSGNGGGGVTPPNGGGGTTTPGGLTFNGATVTAVNSAVTAGTETITVTMTKQSFTDEAAATPITLSDGTTIAFDANGEANAPKYYAKSKGVRLYKNNGITITGKKAIAKLEFTCDVFKGINYVGNQTATIAFTGNTAVYKNVFNEPKGGGVQLRVQTITITYAQ</sequence>
<evidence type="ECO:0008006" key="5">
    <source>
        <dbReference type="Google" id="ProtNLM"/>
    </source>
</evidence>
<dbReference type="RefSeq" id="WP_009161109.1">
    <property type="nucleotide sequence ID" value="NZ_KB290960.1"/>
</dbReference>
<keyword evidence="4" id="KW-1185">Reference proteome</keyword>
<feature type="region of interest" description="Disordered" evidence="1">
    <location>
        <begin position="160"/>
        <end position="183"/>
    </location>
</feature>
<reference evidence="3 4" key="1">
    <citation type="submission" date="2012-05" db="EMBL/GenBank/DDBJ databases">
        <authorList>
            <person name="Weinstock G."/>
            <person name="Sodergren E."/>
            <person name="Lobos E.A."/>
            <person name="Fulton L."/>
            <person name="Fulton R."/>
            <person name="Courtney L."/>
            <person name="Fronick C."/>
            <person name="O'Laughlin M."/>
            <person name="Godfrey J."/>
            <person name="Wilson R.M."/>
            <person name="Miner T."/>
            <person name="Farmer C."/>
            <person name="Delehaunty K."/>
            <person name="Cordes M."/>
            <person name="Minx P."/>
            <person name="Tomlinson C."/>
            <person name="Chen J."/>
            <person name="Wollam A."/>
            <person name="Pepin K.H."/>
            <person name="Bhonagiri V."/>
            <person name="Zhang X."/>
            <person name="Suruliraj S."/>
            <person name="Warren W."/>
            <person name="Mitreva M."/>
            <person name="Mardis E.R."/>
            <person name="Wilson R.K."/>
        </authorList>
    </citation>
    <scope>NUCLEOTIDE SEQUENCE [LARGE SCALE GENOMIC DNA]</scope>
    <source>
        <strain evidence="3 4">F0055</strain>
    </source>
</reference>
<dbReference type="PATRIC" id="fig|1127699.3.peg.2057"/>
<evidence type="ECO:0000256" key="1">
    <source>
        <dbReference type="SAM" id="MobiDB-lite"/>
    </source>
</evidence>
<comment type="caution">
    <text evidence="3">The sequence shown here is derived from an EMBL/GenBank/DDBJ whole genome shotgun (WGS) entry which is preliminary data.</text>
</comment>
<feature type="signal peptide" evidence="2">
    <location>
        <begin position="1"/>
        <end position="19"/>
    </location>
</feature>
<dbReference type="AlphaFoldDB" id="L1N1W0"/>
<evidence type="ECO:0000256" key="2">
    <source>
        <dbReference type="SAM" id="SignalP"/>
    </source>
</evidence>
<dbReference type="OrthoDB" id="1079888at2"/>
<accession>L1N1W0</accession>
<dbReference type="PROSITE" id="PS51257">
    <property type="entry name" value="PROKAR_LIPOPROTEIN"/>
    <property type="match status" value="1"/>
</dbReference>
<evidence type="ECO:0000313" key="3">
    <source>
        <dbReference type="EMBL" id="EKX97330.1"/>
    </source>
</evidence>
<gene>
    <name evidence="3" type="ORF">HMPREF9151_02251</name>
</gene>
<name>L1N1W0_9BACT</name>
<protein>
    <recommendedName>
        <fullName evidence="5">Nucleic acid-binding domain protein</fullName>
    </recommendedName>
</protein>
<feature type="chain" id="PRO_5003954648" description="Nucleic acid-binding domain protein" evidence="2">
    <location>
        <begin position="20"/>
        <end position="455"/>
    </location>
</feature>
<dbReference type="HOGENOM" id="CLU_046694_0_0_10"/>
<evidence type="ECO:0000313" key="4">
    <source>
        <dbReference type="Proteomes" id="UP000010433"/>
    </source>
</evidence>
<organism evidence="3 4">
    <name type="scientific">Hoylesella saccharolytica F0055</name>
    <dbReference type="NCBI Taxonomy" id="1127699"/>
    <lineage>
        <taxon>Bacteria</taxon>
        <taxon>Pseudomonadati</taxon>
        <taxon>Bacteroidota</taxon>
        <taxon>Bacteroidia</taxon>
        <taxon>Bacteroidales</taxon>
        <taxon>Prevotellaceae</taxon>
        <taxon>Hoylesella</taxon>
    </lineage>
</organism>
<dbReference type="EMBL" id="AMEP01000142">
    <property type="protein sequence ID" value="EKX97330.1"/>
    <property type="molecule type" value="Genomic_DNA"/>
</dbReference>
<dbReference type="Proteomes" id="UP000010433">
    <property type="component" value="Unassembled WGS sequence"/>
</dbReference>
<dbReference type="STRING" id="1127699.HMPREF9151_02251"/>
<proteinExistence type="predicted"/>
<keyword evidence="2" id="KW-0732">Signal</keyword>